<keyword evidence="5" id="KW-0808">Transferase</keyword>
<feature type="region of interest" description="Disordered" evidence="13">
    <location>
        <begin position="1"/>
        <end position="20"/>
    </location>
</feature>
<evidence type="ECO:0000256" key="2">
    <source>
        <dbReference type="ARBA" id="ARBA00009026"/>
    </source>
</evidence>
<comment type="similarity">
    <text evidence="2">Belongs to the methyltransferase superfamily. HEN1 family.</text>
</comment>
<organism evidence="14">
    <name type="scientific">Octopus bimaculoides</name>
    <name type="common">California two-spotted octopus</name>
    <dbReference type="NCBI Taxonomy" id="37653"/>
    <lineage>
        <taxon>Eukaryota</taxon>
        <taxon>Metazoa</taxon>
        <taxon>Spiralia</taxon>
        <taxon>Lophotrochozoa</taxon>
        <taxon>Mollusca</taxon>
        <taxon>Cephalopoda</taxon>
        <taxon>Coleoidea</taxon>
        <taxon>Octopodiformes</taxon>
        <taxon>Octopoda</taxon>
        <taxon>Incirrata</taxon>
        <taxon>Octopodidae</taxon>
        <taxon>Octopus</taxon>
    </lineage>
</organism>
<evidence type="ECO:0000256" key="6">
    <source>
        <dbReference type="ARBA" id="ARBA00022691"/>
    </source>
</evidence>
<dbReference type="InterPro" id="IPR029063">
    <property type="entry name" value="SAM-dependent_MTases_sf"/>
</dbReference>
<feature type="region of interest" description="Disordered" evidence="13">
    <location>
        <begin position="29"/>
        <end position="62"/>
    </location>
</feature>
<gene>
    <name evidence="14" type="ORF">OCBIM_22022340mg</name>
</gene>
<keyword evidence="8" id="KW-0460">Magnesium</keyword>
<dbReference type="OMA" id="NNPNIWA"/>
<feature type="compositionally biased region" description="Basic and acidic residues" evidence="13">
    <location>
        <begin position="51"/>
        <end position="61"/>
    </location>
</feature>
<accession>A0A0L8H508</accession>
<keyword evidence="7" id="KW-0479">Metal-binding</keyword>
<comment type="catalytic activity">
    <reaction evidence="12">
        <text>small RNA 3'-end nucleotide + S-adenosyl-L-methionine = small RNA 3'-end 2'-O-methylnucleotide + S-adenosyl-L-homocysteine + H(+)</text>
        <dbReference type="Rhea" id="RHEA:37887"/>
        <dbReference type="Rhea" id="RHEA-COMP:10415"/>
        <dbReference type="Rhea" id="RHEA-COMP:10416"/>
        <dbReference type="ChEBI" id="CHEBI:15378"/>
        <dbReference type="ChEBI" id="CHEBI:57856"/>
        <dbReference type="ChEBI" id="CHEBI:59789"/>
        <dbReference type="ChEBI" id="CHEBI:74896"/>
        <dbReference type="ChEBI" id="CHEBI:74898"/>
        <dbReference type="EC" id="2.1.1.386"/>
    </reaction>
</comment>
<comment type="cofactor">
    <cofactor evidence="1">
        <name>Mg(2+)</name>
        <dbReference type="ChEBI" id="CHEBI:18420"/>
    </cofactor>
</comment>
<evidence type="ECO:0000256" key="5">
    <source>
        <dbReference type="ARBA" id="ARBA00022679"/>
    </source>
</evidence>
<dbReference type="InterPro" id="IPR026610">
    <property type="entry name" value="Hen1"/>
</dbReference>
<dbReference type="GO" id="GO:0046872">
    <property type="term" value="F:metal ion binding"/>
    <property type="evidence" value="ECO:0007669"/>
    <property type="project" value="UniProtKB-KW"/>
</dbReference>
<dbReference type="SUPFAM" id="SSF53335">
    <property type="entry name" value="S-adenosyl-L-methionine-dependent methyltransferases"/>
    <property type="match status" value="1"/>
</dbReference>
<dbReference type="Gene3D" id="3.40.50.150">
    <property type="entry name" value="Vaccinia Virus protein VP39"/>
    <property type="match status" value="1"/>
</dbReference>
<keyword evidence="9" id="KW-0694">RNA-binding</keyword>
<dbReference type="AlphaFoldDB" id="A0A0L8H508"/>
<evidence type="ECO:0000313" key="14">
    <source>
        <dbReference type="EMBL" id="KOF84282.1"/>
    </source>
</evidence>
<evidence type="ECO:0000256" key="3">
    <source>
        <dbReference type="ARBA" id="ARBA00021330"/>
    </source>
</evidence>
<evidence type="ECO:0000256" key="8">
    <source>
        <dbReference type="ARBA" id="ARBA00022842"/>
    </source>
</evidence>
<dbReference type="GO" id="GO:0034587">
    <property type="term" value="P:piRNA processing"/>
    <property type="evidence" value="ECO:0007669"/>
    <property type="project" value="TreeGrafter"/>
</dbReference>
<evidence type="ECO:0000256" key="7">
    <source>
        <dbReference type="ARBA" id="ARBA00022723"/>
    </source>
</evidence>
<evidence type="ECO:0000256" key="11">
    <source>
        <dbReference type="ARBA" id="ARBA00035025"/>
    </source>
</evidence>
<dbReference type="GO" id="GO:0030422">
    <property type="term" value="P:siRNA processing"/>
    <property type="evidence" value="ECO:0007669"/>
    <property type="project" value="TreeGrafter"/>
</dbReference>
<dbReference type="EMBL" id="KQ419201">
    <property type="protein sequence ID" value="KOF84282.1"/>
    <property type="molecule type" value="Genomic_DNA"/>
</dbReference>
<evidence type="ECO:0000256" key="13">
    <source>
        <dbReference type="SAM" id="MobiDB-lite"/>
    </source>
</evidence>
<dbReference type="GO" id="GO:0090486">
    <property type="term" value="F:small RNA 2'-O-methyltransferase activity"/>
    <property type="evidence" value="ECO:0007669"/>
    <property type="project" value="UniProtKB-EC"/>
</dbReference>
<evidence type="ECO:0000256" key="12">
    <source>
        <dbReference type="ARBA" id="ARBA00048418"/>
    </source>
</evidence>
<dbReference type="STRING" id="37653.A0A0L8H508"/>
<protein>
    <recommendedName>
        <fullName evidence="3">Small RNA 2'-O-methyltransferase</fullName>
        <ecNumber evidence="11">2.1.1.386</ecNumber>
    </recommendedName>
</protein>
<dbReference type="PANTHER" id="PTHR21404">
    <property type="entry name" value="HEN1"/>
    <property type="match status" value="1"/>
</dbReference>
<keyword evidence="4" id="KW-0489">Methyltransferase</keyword>
<dbReference type="GO" id="GO:0001510">
    <property type="term" value="P:RNA methylation"/>
    <property type="evidence" value="ECO:0007669"/>
    <property type="project" value="InterPro"/>
</dbReference>
<sequence length="439" mass="50107">MSDTMTNFQTQSSSNKNCCSNTHNISNGTDEEMCQEKSHDSSTTENTATKENGKNTDEKHSKFTGFGIPLNVQRYEAVRKELGKENIESCIDFGASECRVIDQFSQIANLKQLTLVDLDRNTLVANLHRLTPRLMHYSRSVQLTVNVYEGDVTKYDSRMKNYDAITMIELIEHLIPEDLKKCCNTVFNQLRPKLVVVTTPNSQFNVVFGMTAGEMRHWDHKYEWTMSEFQSWGDEICTSFGYKVEYSGVGVTDLVPDVGFCSQIAVFKREEGFLSKPSIDLHQEVYKYITKIDFPFTTEESKQNILLESVKYYLRKYACDWNILGDHPEELDGRGLEETNDSNSVKVPLSELMLYSSVWENCKDRKALGDFLLSSGYTLSSDGESVLVEKIQFESNNYSSSSDESLNEDDQYGDAEDDYSRSLLIGGTYKVPCIEEQWD</sequence>
<evidence type="ECO:0000256" key="10">
    <source>
        <dbReference type="ARBA" id="ARBA00023158"/>
    </source>
</evidence>
<dbReference type="KEGG" id="obi:106872784"/>
<dbReference type="PANTHER" id="PTHR21404:SF3">
    <property type="entry name" value="SMALL RNA 2'-O-METHYLTRANSFERASE"/>
    <property type="match status" value="1"/>
</dbReference>
<dbReference type="GO" id="GO:0005634">
    <property type="term" value="C:nucleus"/>
    <property type="evidence" value="ECO:0007669"/>
    <property type="project" value="TreeGrafter"/>
</dbReference>
<name>A0A0L8H508_OCTBM</name>
<evidence type="ECO:0000256" key="1">
    <source>
        <dbReference type="ARBA" id="ARBA00001946"/>
    </source>
</evidence>
<evidence type="ECO:0000256" key="9">
    <source>
        <dbReference type="ARBA" id="ARBA00022884"/>
    </source>
</evidence>
<dbReference type="EC" id="2.1.1.386" evidence="11"/>
<reference evidence="14" key="1">
    <citation type="submission" date="2015-07" db="EMBL/GenBank/DDBJ databases">
        <title>MeaNS - Measles Nucleotide Surveillance Program.</title>
        <authorList>
            <person name="Tran T."/>
            <person name="Druce J."/>
        </authorList>
    </citation>
    <scope>NUCLEOTIDE SEQUENCE</scope>
    <source>
        <strain evidence="14">UCB-OBI-ISO-001</strain>
        <tissue evidence="14">Gonad</tissue>
    </source>
</reference>
<keyword evidence="10" id="KW-0943">RNA-mediated gene silencing</keyword>
<keyword evidence="6" id="KW-0949">S-adenosyl-L-methionine</keyword>
<proteinExistence type="inferred from homology"/>
<evidence type="ECO:0000256" key="4">
    <source>
        <dbReference type="ARBA" id="ARBA00022603"/>
    </source>
</evidence>
<dbReference type="OrthoDB" id="2154311at2759"/>
<dbReference type="GO" id="GO:0003723">
    <property type="term" value="F:RNA binding"/>
    <property type="evidence" value="ECO:0007669"/>
    <property type="project" value="UniProtKB-KW"/>
</dbReference>
<dbReference type="GO" id="GO:0005737">
    <property type="term" value="C:cytoplasm"/>
    <property type="evidence" value="ECO:0007669"/>
    <property type="project" value="TreeGrafter"/>
</dbReference>